<comment type="caution">
    <text evidence="1">The sequence shown here is derived from an EMBL/GenBank/DDBJ whole genome shotgun (WGS) entry which is preliminary data.</text>
</comment>
<gene>
    <name evidence="1" type="ORF">LMG27198_34690</name>
</gene>
<organism evidence="1 2">
    <name type="scientific">Methylocystis echinoides</name>
    <dbReference type="NCBI Taxonomy" id="29468"/>
    <lineage>
        <taxon>Bacteria</taxon>
        <taxon>Pseudomonadati</taxon>
        <taxon>Pseudomonadota</taxon>
        <taxon>Alphaproteobacteria</taxon>
        <taxon>Hyphomicrobiales</taxon>
        <taxon>Methylocystaceae</taxon>
        <taxon>Methylocystis</taxon>
    </lineage>
</organism>
<evidence type="ECO:0000313" key="1">
    <source>
        <dbReference type="EMBL" id="GLI94477.1"/>
    </source>
</evidence>
<dbReference type="AlphaFoldDB" id="A0A9W6LTF6"/>
<accession>A0A9W6LTF6</accession>
<name>A0A9W6LTF6_9HYPH</name>
<dbReference type="RefSeq" id="WP_281804515.1">
    <property type="nucleotide sequence ID" value="NZ_BSEC01000001.1"/>
</dbReference>
<protein>
    <submittedName>
        <fullName evidence="1">Uncharacterized protein</fullName>
    </submittedName>
</protein>
<dbReference type="Proteomes" id="UP001144323">
    <property type="component" value="Unassembled WGS sequence"/>
</dbReference>
<dbReference type="EMBL" id="BSEC01000001">
    <property type="protein sequence ID" value="GLI94477.1"/>
    <property type="molecule type" value="Genomic_DNA"/>
</dbReference>
<proteinExistence type="predicted"/>
<evidence type="ECO:0000313" key="2">
    <source>
        <dbReference type="Proteomes" id="UP001144323"/>
    </source>
</evidence>
<keyword evidence="2" id="KW-1185">Reference proteome</keyword>
<sequence>MREREPFRWIPGRGYDPAALRRLRARFPRPARPLRDAWFLAGAPAPARIDDGFMSYWEVRDALYDLASNVAQQGATPLARGWFHFLLAQEIPGAMFGSTLTPLVEALTTGLCVFYPQGATGEPYAGFLGDCLDTLGRAIMGRDGWSRRGEINRGVILRRRWDLDAGWDWGQPAGDLSASLLLCLKYLPSAEIGPWLRSVLDIADPFWRAQLIVSFVAARPLLDGTVREPAGLRPGHGRPTLCWTDSNLLSGGPAPFLPDANRSAALDAVARYFAEQAFVDWAEGVLSDAELVADLGDVPWRFRELFLYVTA</sequence>
<reference evidence="1" key="1">
    <citation type="journal article" date="2023" name="Int. J. Syst. Evol. Microbiol.">
        <title>Methylocystis iwaonis sp. nov., a type II methane-oxidizing bacterium from surface soil of a rice paddy field in Japan, and emended description of the genus Methylocystis (ex Whittenbury et al. 1970) Bowman et al. 1993.</title>
        <authorList>
            <person name="Kaise H."/>
            <person name="Sawadogo J.B."/>
            <person name="Alam M.S."/>
            <person name="Ueno C."/>
            <person name="Dianou D."/>
            <person name="Shinjo R."/>
            <person name="Asakawa S."/>
        </authorList>
    </citation>
    <scope>NUCLEOTIDE SEQUENCE</scope>
    <source>
        <strain evidence="1">LMG27198</strain>
    </source>
</reference>